<dbReference type="PROSITE" id="PS50994">
    <property type="entry name" value="INTEGRASE"/>
    <property type="match status" value="1"/>
</dbReference>
<dbReference type="AlphaFoldDB" id="A0A9D4F0R3"/>
<proteinExistence type="predicted"/>
<accession>A0A9D4F0R3</accession>
<reference evidence="3" key="1">
    <citation type="journal article" date="2019" name="bioRxiv">
        <title>The Genome of the Zebra Mussel, Dreissena polymorpha: A Resource for Invasive Species Research.</title>
        <authorList>
            <person name="McCartney M.A."/>
            <person name="Auch B."/>
            <person name="Kono T."/>
            <person name="Mallez S."/>
            <person name="Zhang Y."/>
            <person name="Obille A."/>
            <person name="Becker A."/>
            <person name="Abrahante J.E."/>
            <person name="Garbe J."/>
            <person name="Badalamenti J.P."/>
            <person name="Herman A."/>
            <person name="Mangelson H."/>
            <person name="Liachko I."/>
            <person name="Sullivan S."/>
            <person name="Sone E.D."/>
            <person name="Koren S."/>
            <person name="Silverstein K.A.T."/>
            <person name="Beckman K.B."/>
            <person name="Gohl D.M."/>
        </authorList>
    </citation>
    <scope>NUCLEOTIDE SEQUENCE</scope>
    <source>
        <strain evidence="3">Duluth1</strain>
        <tissue evidence="3">Whole animal</tissue>
    </source>
</reference>
<dbReference type="InterPro" id="IPR001584">
    <property type="entry name" value="Integrase_cat-core"/>
</dbReference>
<dbReference type="PANTHER" id="PTHR37984">
    <property type="entry name" value="PROTEIN CBG26694"/>
    <property type="match status" value="1"/>
</dbReference>
<evidence type="ECO:0000256" key="1">
    <source>
        <dbReference type="SAM" id="MobiDB-lite"/>
    </source>
</evidence>
<name>A0A9D4F0R3_DREPO</name>
<dbReference type="InterPro" id="IPR050951">
    <property type="entry name" value="Retrovirus_Pol_polyprotein"/>
</dbReference>
<feature type="domain" description="Integrase catalytic" evidence="2">
    <location>
        <begin position="1"/>
        <end position="76"/>
    </location>
</feature>
<comment type="caution">
    <text evidence="3">The sequence shown here is derived from an EMBL/GenBank/DDBJ whole genome shotgun (WGS) entry which is preliminary data.</text>
</comment>
<dbReference type="SUPFAM" id="SSF53098">
    <property type="entry name" value="Ribonuclease H-like"/>
    <property type="match status" value="1"/>
</dbReference>
<sequence>MVIPRILKSDNGAPFKSQNFKKFATKYGFKHHRVTPLHQQANGTAEEFRTTAVTSTTAAQSQPDAETAESPTAKTF</sequence>
<dbReference type="Proteomes" id="UP000828390">
    <property type="component" value="Unassembled WGS sequence"/>
</dbReference>
<evidence type="ECO:0000313" key="3">
    <source>
        <dbReference type="EMBL" id="KAH3790285.1"/>
    </source>
</evidence>
<dbReference type="GO" id="GO:0015074">
    <property type="term" value="P:DNA integration"/>
    <property type="evidence" value="ECO:0007669"/>
    <property type="project" value="InterPro"/>
</dbReference>
<dbReference type="PANTHER" id="PTHR37984:SF5">
    <property type="entry name" value="PROTEIN NYNRIN-LIKE"/>
    <property type="match status" value="1"/>
</dbReference>
<dbReference type="Gene3D" id="3.30.420.10">
    <property type="entry name" value="Ribonuclease H-like superfamily/Ribonuclease H"/>
    <property type="match status" value="1"/>
</dbReference>
<keyword evidence="4" id="KW-1185">Reference proteome</keyword>
<evidence type="ECO:0000259" key="2">
    <source>
        <dbReference type="PROSITE" id="PS50994"/>
    </source>
</evidence>
<feature type="compositionally biased region" description="Low complexity" evidence="1">
    <location>
        <begin position="51"/>
        <end position="62"/>
    </location>
</feature>
<dbReference type="InterPro" id="IPR012337">
    <property type="entry name" value="RNaseH-like_sf"/>
</dbReference>
<organism evidence="3 4">
    <name type="scientific">Dreissena polymorpha</name>
    <name type="common">Zebra mussel</name>
    <name type="synonym">Mytilus polymorpha</name>
    <dbReference type="NCBI Taxonomy" id="45954"/>
    <lineage>
        <taxon>Eukaryota</taxon>
        <taxon>Metazoa</taxon>
        <taxon>Spiralia</taxon>
        <taxon>Lophotrochozoa</taxon>
        <taxon>Mollusca</taxon>
        <taxon>Bivalvia</taxon>
        <taxon>Autobranchia</taxon>
        <taxon>Heteroconchia</taxon>
        <taxon>Euheterodonta</taxon>
        <taxon>Imparidentia</taxon>
        <taxon>Neoheterodontei</taxon>
        <taxon>Myida</taxon>
        <taxon>Dreissenoidea</taxon>
        <taxon>Dreissenidae</taxon>
        <taxon>Dreissena</taxon>
    </lineage>
</organism>
<dbReference type="InterPro" id="IPR036397">
    <property type="entry name" value="RNaseH_sf"/>
</dbReference>
<feature type="region of interest" description="Disordered" evidence="1">
    <location>
        <begin position="51"/>
        <end position="76"/>
    </location>
</feature>
<dbReference type="GO" id="GO:0003676">
    <property type="term" value="F:nucleic acid binding"/>
    <property type="evidence" value="ECO:0007669"/>
    <property type="project" value="InterPro"/>
</dbReference>
<evidence type="ECO:0000313" key="4">
    <source>
        <dbReference type="Proteomes" id="UP000828390"/>
    </source>
</evidence>
<protein>
    <recommendedName>
        <fullName evidence="2">Integrase catalytic domain-containing protein</fullName>
    </recommendedName>
</protein>
<reference evidence="3" key="2">
    <citation type="submission" date="2020-11" db="EMBL/GenBank/DDBJ databases">
        <authorList>
            <person name="McCartney M.A."/>
            <person name="Auch B."/>
            <person name="Kono T."/>
            <person name="Mallez S."/>
            <person name="Becker A."/>
            <person name="Gohl D.M."/>
            <person name="Silverstein K.A.T."/>
            <person name="Koren S."/>
            <person name="Bechman K.B."/>
            <person name="Herman A."/>
            <person name="Abrahante J.E."/>
            <person name="Garbe J."/>
        </authorList>
    </citation>
    <scope>NUCLEOTIDE SEQUENCE</scope>
    <source>
        <strain evidence="3">Duluth1</strain>
        <tissue evidence="3">Whole animal</tissue>
    </source>
</reference>
<dbReference type="EMBL" id="JAIWYP010000008">
    <property type="protein sequence ID" value="KAH3790285.1"/>
    <property type="molecule type" value="Genomic_DNA"/>
</dbReference>
<gene>
    <name evidence="3" type="ORF">DPMN_168481</name>
</gene>